<reference evidence="9" key="1">
    <citation type="submission" date="2016-10" db="EMBL/GenBank/DDBJ databases">
        <authorList>
            <person name="Benchimol M."/>
            <person name="Almeida L.G."/>
            <person name="Vasconcelos A.T."/>
            <person name="Perreira-Neves A."/>
            <person name="Rosa I.A."/>
            <person name="Tasca T."/>
            <person name="Bogo M.R."/>
            <person name="de Souza W."/>
        </authorList>
    </citation>
    <scope>NUCLEOTIDE SEQUENCE [LARGE SCALE GENOMIC DNA]</scope>
    <source>
        <strain evidence="9">K</strain>
    </source>
</reference>
<dbReference type="RefSeq" id="XP_068369595.1">
    <property type="nucleotide sequence ID" value="XM_068490869.1"/>
</dbReference>
<dbReference type="PANTHER" id="PTHR11042:SF136">
    <property type="entry name" value="EIF-2-ALPHA KINASE GCN2"/>
    <property type="match status" value="1"/>
</dbReference>
<accession>A0A1J4KYX9</accession>
<keyword evidence="6" id="KW-0175">Coiled coil</keyword>
<dbReference type="PROSITE" id="PS50011">
    <property type="entry name" value="PROTEIN_KINASE_DOM"/>
    <property type="match status" value="1"/>
</dbReference>
<evidence type="ECO:0000256" key="6">
    <source>
        <dbReference type="SAM" id="Coils"/>
    </source>
</evidence>
<dbReference type="PROSITE" id="PS00107">
    <property type="entry name" value="PROTEIN_KINASE_ATP"/>
    <property type="match status" value="1"/>
</dbReference>
<dbReference type="Pfam" id="PF07714">
    <property type="entry name" value="PK_Tyr_Ser-Thr"/>
    <property type="match status" value="1"/>
</dbReference>
<dbReference type="InterPro" id="IPR050339">
    <property type="entry name" value="CC_SR_Kinase"/>
</dbReference>
<keyword evidence="3" id="KW-0418">Kinase</keyword>
<evidence type="ECO:0000256" key="2">
    <source>
        <dbReference type="ARBA" id="ARBA00022741"/>
    </source>
</evidence>
<dbReference type="VEuPathDB" id="TrichDB:TRFO_02730"/>
<feature type="domain" description="Protein kinase" evidence="8">
    <location>
        <begin position="178"/>
        <end position="515"/>
    </location>
</feature>
<dbReference type="InterPro" id="IPR000719">
    <property type="entry name" value="Prot_kinase_dom"/>
</dbReference>
<dbReference type="GeneID" id="94825573"/>
<gene>
    <name evidence="9" type="ORF">TRFO_02730</name>
</gene>
<dbReference type="GO" id="GO:0005634">
    <property type="term" value="C:nucleus"/>
    <property type="evidence" value="ECO:0007669"/>
    <property type="project" value="TreeGrafter"/>
</dbReference>
<evidence type="ECO:0000256" key="1">
    <source>
        <dbReference type="ARBA" id="ARBA00022679"/>
    </source>
</evidence>
<dbReference type="Gene3D" id="3.30.200.20">
    <property type="entry name" value="Phosphorylase Kinase, domain 1"/>
    <property type="match status" value="1"/>
</dbReference>
<dbReference type="InterPro" id="IPR011009">
    <property type="entry name" value="Kinase-like_dom_sf"/>
</dbReference>
<comment type="caution">
    <text evidence="9">The sequence shown here is derived from an EMBL/GenBank/DDBJ whole genome shotgun (WGS) entry which is preliminary data.</text>
</comment>
<feature type="binding site" evidence="5">
    <location>
        <position position="207"/>
    </location>
    <ligand>
        <name>ATP</name>
        <dbReference type="ChEBI" id="CHEBI:30616"/>
    </ligand>
</feature>
<feature type="coiled-coil region" evidence="6">
    <location>
        <begin position="86"/>
        <end position="140"/>
    </location>
</feature>
<dbReference type="GO" id="GO:0005524">
    <property type="term" value="F:ATP binding"/>
    <property type="evidence" value="ECO:0007669"/>
    <property type="project" value="UniProtKB-UniRule"/>
</dbReference>
<dbReference type="EMBL" id="MLAK01000111">
    <property type="protein sequence ID" value="OHT16459.1"/>
    <property type="molecule type" value="Genomic_DNA"/>
</dbReference>
<keyword evidence="4 5" id="KW-0067">ATP-binding</keyword>
<dbReference type="GO" id="GO:0005829">
    <property type="term" value="C:cytosol"/>
    <property type="evidence" value="ECO:0007669"/>
    <property type="project" value="TreeGrafter"/>
</dbReference>
<dbReference type="Proteomes" id="UP000179807">
    <property type="component" value="Unassembled WGS sequence"/>
</dbReference>
<evidence type="ECO:0000256" key="5">
    <source>
        <dbReference type="PROSITE-ProRule" id="PRU10141"/>
    </source>
</evidence>
<feature type="compositionally biased region" description="Pro residues" evidence="7">
    <location>
        <begin position="379"/>
        <end position="395"/>
    </location>
</feature>
<dbReference type="OrthoDB" id="1405469at2759"/>
<organism evidence="9 10">
    <name type="scientific">Tritrichomonas foetus</name>
    <dbReference type="NCBI Taxonomy" id="1144522"/>
    <lineage>
        <taxon>Eukaryota</taxon>
        <taxon>Metamonada</taxon>
        <taxon>Parabasalia</taxon>
        <taxon>Tritrichomonadida</taxon>
        <taxon>Tritrichomonadidae</taxon>
        <taxon>Tritrichomonas</taxon>
    </lineage>
</organism>
<name>A0A1J4KYX9_9EUKA</name>
<evidence type="ECO:0000256" key="3">
    <source>
        <dbReference type="ARBA" id="ARBA00022777"/>
    </source>
</evidence>
<evidence type="ECO:0000259" key="8">
    <source>
        <dbReference type="PROSITE" id="PS50011"/>
    </source>
</evidence>
<feature type="region of interest" description="Disordered" evidence="7">
    <location>
        <begin position="359"/>
        <end position="399"/>
    </location>
</feature>
<dbReference type="Pfam" id="PF00069">
    <property type="entry name" value="Pkinase"/>
    <property type="match status" value="1"/>
</dbReference>
<proteinExistence type="predicted"/>
<dbReference type="AlphaFoldDB" id="A0A1J4KYX9"/>
<dbReference type="InterPro" id="IPR001245">
    <property type="entry name" value="Ser-Thr/Tyr_kinase_cat_dom"/>
</dbReference>
<dbReference type="InterPro" id="IPR017441">
    <property type="entry name" value="Protein_kinase_ATP_BS"/>
</dbReference>
<keyword evidence="2 5" id="KW-0547">Nucleotide-binding</keyword>
<evidence type="ECO:0000256" key="4">
    <source>
        <dbReference type="ARBA" id="ARBA00022840"/>
    </source>
</evidence>
<dbReference type="PANTHER" id="PTHR11042">
    <property type="entry name" value="EUKARYOTIC TRANSLATION INITIATION FACTOR 2-ALPHA KINASE EIF2-ALPHA KINASE -RELATED"/>
    <property type="match status" value="1"/>
</dbReference>
<sequence>MQALHDSPFFADISNDTLPYYNENESIYDEYGYNYRSQHNNFSFDDDFQYMVSDRDAINSCESLDNMQNCQGKPTKEDEEWLLETIQNLCKSSRKLESKFEEIKSQLEERGFIHTKDTEYKEYDDIVADYNDNYDNYNIEYNGFNYNSRNEGSVVVHKRSHSVIPRSHRTGSPFSQVFTSLGEIGEGGYGKVFKIRNLIDKNQYALKVVDILPSEASNAMKEVQCLAALNSTRTLRYYSSWIRENEQENTLSLFIQTEFINGQNLAEFLHNRKEVDYSISLKITKELAKALVDIHSAGIVHRDFNPSNVILTQNGSIKVIDFGISSIKNRDKMNNNNPNSTNNNFMNHSMNCENDIEKKSNATSSSVPPNLKPLVSSLPPIPPSKKSIPPRPPSMIPSSLSQIRDIDRFCINAAETKARSLAEGTPLYSSPRQLNGVKSTEKDDIYSFGIMIFEIFSLFKTQMQKVKEIRALRNEGKLPSEFENKYPIIADLIMKMTQPHGKKRPSAFEILHSNLFEKL</sequence>
<evidence type="ECO:0000313" key="10">
    <source>
        <dbReference type="Proteomes" id="UP000179807"/>
    </source>
</evidence>
<protein>
    <recommendedName>
        <fullName evidence="8">Protein kinase domain-containing protein</fullName>
    </recommendedName>
</protein>
<keyword evidence="1" id="KW-0808">Transferase</keyword>
<evidence type="ECO:0000256" key="7">
    <source>
        <dbReference type="SAM" id="MobiDB-lite"/>
    </source>
</evidence>
<evidence type="ECO:0000313" key="9">
    <source>
        <dbReference type="EMBL" id="OHT16459.1"/>
    </source>
</evidence>
<keyword evidence="10" id="KW-1185">Reference proteome</keyword>
<dbReference type="Gene3D" id="1.10.510.10">
    <property type="entry name" value="Transferase(Phosphotransferase) domain 1"/>
    <property type="match status" value="1"/>
</dbReference>
<dbReference type="SUPFAM" id="SSF56112">
    <property type="entry name" value="Protein kinase-like (PK-like)"/>
    <property type="match status" value="1"/>
</dbReference>
<dbReference type="GO" id="GO:0004694">
    <property type="term" value="F:eukaryotic translation initiation factor 2alpha kinase activity"/>
    <property type="evidence" value="ECO:0007669"/>
    <property type="project" value="TreeGrafter"/>
</dbReference>